<keyword evidence="1" id="KW-1133">Transmembrane helix</keyword>
<dbReference type="HOGENOM" id="CLU_193447_0_0_2"/>
<dbReference type="RefSeq" id="WP_014554910.1">
    <property type="nucleotide sequence ID" value="NC_017457.1"/>
</dbReference>
<protein>
    <submittedName>
        <fullName evidence="2">Uncharacterized protein</fullName>
    </submittedName>
</protein>
<feature type="transmembrane region" description="Helical" evidence="1">
    <location>
        <begin position="23"/>
        <end position="45"/>
    </location>
</feature>
<proteinExistence type="predicted"/>
<sequence length="84" mass="9209">MSESDDLTEPDIRRAVREGVHEAGVSIISTVFWTIIAVFTILVGLQTVQLAFHISDLASLVLIVVGATIVGASVYLLYLLHWEQ</sequence>
<keyword evidence="2" id="KW-0614">Plasmid</keyword>
<dbReference type="KEGG" id="hwc:Hqrw_5044"/>
<reference evidence="2 3" key="1">
    <citation type="journal article" date="2011" name="PLoS ONE">
        <title>Haloquadratum walsbyi: limited diversity in a global pond.</title>
        <authorList>
            <person name="Dyall-Smith M."/>
            <person name="Pfeiffer F."/>
            <person name="Klee K."/>
            <person name="Palm P."/>
            <person name="Gross K."/>
            <person name="Schuster S.C."/>
            <person name="Rampp M."/>
            <person name="Oesterhelt D."/>
        </authorList>
    </citation>
    <scope>NUCLEOTIDE SEQUENCE [LARGE SCALE GENOMIC DNA]</scope>
    <source>
        <strain evidence="3">DSM 16854 / JCM 12705 / C23</strain>
        <plasmid evidence="3">Plasmid PL100</plasmid>
    </source>
</reference>
<keyword evidence="1" id="KW-0472">Membrane</keyword>
<dbReference type="OrthoDB" id="342929at2157"/>
<dbReference type="Proteomes" id="UP000007954">
    <property type="component" value="Plasmid PL100"/>
</dbReference>
<evidence type="ECO:0000313" key="2">
    <source>
        <dbReference type="EMBL" id="CCC41920.1"/>
    </source>
</evidence>
<dbReference type="GeneID" id="12445551"/>
<geneLocation type="plasmid" evidence="2 3">
    <name>PL100</name>
</geneLocation>
<evidence type="ECO:0000313" key="3">
    <source>
        <dbReference type="Proteomes" id="UP000007954"/>
    </source>
</evidence>
<accession>G0LNB4</accession>
<evidence type="ECO:0000256" key="1">
    <source>
        <dbReference type="SAM" id="Phobius"/>
    </source>
</evidence>
<keyword evidence="1" id="KW-0812">Transmembrane</keyword>
<organism evidence="2 3">
    <name type="scientific">Haloquadratum walsbyi (strain DSM 16854 / JCM 12705 / C23)</name>
    <dbReference type="NCBI Taxonomy" id="768065"/>
    <lineage>
        <taxon>Archaea</taxon>
        <taxon>Methanobacteriati</taxon>
        <taxon>Methanobacteriota</taxon>
        <taxon>Stenosarchaea group</taxon>
        <taxon>Halobacteria</taxon>
        <taxon>Halobacteriales</taxon>
        <taxon>Haloferacaceae</taxon>
        <taxon>Haloquadratum</taxon>
    </lineage>
</organism>
<name>G0LNB4_HALWC</name>
<dbReference type="EMBL" id="FR746100">
    <property type="protein sequence ID" value="CCC41920.1"/>
    <property type="molecule type" value="Genomic_DNA"/>
</dbReference>
<dbReference type="AlphaFoldDB" id="G0LNB4"/>
<feature type="transmembrane region" description="Helical" evidence="1">
    <location>
        <begin position="57"/>
        <end position="78"/>
    </location>
</feature>
<gene>
    <name evidence="2" type="ordered locus">Hqrw_5044</name>
</gene>